<evidence type="ECO:0000256" key="1">
    <source>
        <dbReference type="SAM" id="Phobius"/>
    </source>
</evidence>
<gene>
    <name evidence="3" type="ORF">EHI5A_022440</name>
</gene>
<keyword evidence="1" id="KW-0472">Membrane</keyword>
<feature type="domain" description="Rab-GAP TBC" evidence="2">
    <location>
        <begin position="1"/>
        <end position="73"/>
    </location>
</feature>
<dbReference type="SUPFAM" id="SSF47923">
    <property type="entry name" value="Ypt/Rab-GAP domain of gyp1p"/>
    <property type="match status" value="1"/>
</dbReference>
<dbReference type="PROSITE" id="PS50086">
    <property type="entry name" value="TBC_RABGAP"/>
    <property type="match status" value="1"/>
</dbReference>
<keyword evidence="1" id="KW-1133">Transmembrane helix</keyword>
<feature type="transmembrane region" description="Helical" evidence="1">
    <location>
        <begin position="91"/>
        <end position="110"/>
    </location>
</feature>
<dbReference type="InterPro" id="IPR000195">
    <property type="entry name" value="Rab-GAP-TBC_dom"/>
</dbReference>
<evidence type="ECO:0000259" key="2">
    <source>
        <dbReference type="PROSITE" id="PS50086"/>
    </source>
</evidence>
<dbReference type="InterPro" id="IPR035969">
    <property type="entry name" value="Rab-GAP_TBC_sf"/>
</dbReference>
<name>M2QH45_ENTHI</name>
<proteinExistence type="predicted"/>
<accession>M2QH45</accession>
<evidence type="ECO:0000313" key="4">
    <source>
        <dbReference type="Proteomes" id="UP000011755"/>
    </source>
</evidence>
<reference evidence="3 4" key="1">
    <citation type="submission" date="2013-02" db="EMBL/GenBank/DDBJ databases">
        <authorList>
            <person name="Hannick L."/>
            <person name="Zafar N."/>
            <person name="Lorenzi H."/>
            <person name="Ali I.A."/>
            <person name="Petri W.P."/>
            <person name="Caler E."/>
        </authorList>
    </citation>
    <scope>NUCLEOTIDE SEQUENCE [LARGE SCALE GENOMIC DNA]</scope>
    <source>
        <strain evidence="3 4">KU27</strain>
    </source>
</reference>
<keyword evidence="1" id="KW-0812">Transmembrane</keyword>
<dbReference type="Pfam" id="PF00566">
    <property type="entry name" value="RabGAP-TBC"/>
    <property type="match status" value="1"/>
</dbReference>
<dbReference type="VEuPathDB" id="AmoebaDB:EHI5A_022440"/>
<protein>
    <submittedName>
        <fullName evidence="3">Rab GTPase activating protein, putative</fullName>
    </submittedName>
</protein>
<evidence type="ECO:0000313" key="3">
    <source>
        <dbReference type="EMBL" id="EMD48669.1"/>
    </source>
</evidence>
<dbReference type="EMBL" id="KB444013">
    <property type="protein sequence ID" value="EMD48669.1"/>
    <property type="molecule type" value="Genomic_DNA"/>
</dbReference>
<sequence length="116" mass="14122">MFLPGFPGINKCAFVAMKVMKKYHPKIFYHLKSKEYDFDNWKTYMLEYFMLWFCRCFHPEFEVRILDLILMEGWEIVFSIFSAILHYSKGLFFVLIYTFSLLILSSFYFFNSHLIS</sequence>
<dbReference type="Gene3D" id="1.10.472.80">
    <property type="entry name" value="Ypt/Rab-GAP domain of gyp1p, domain 3"/>
    <property type="match status" value="1"/>
</dbReference>
<dbReference type="Proteomes" id="UP000011755">
    <property type="component" value="Unassembled WGS sequence"/>
</dbReference>
<dbReference type="AlphaFoldDB" id="M2QH45"/>
<organism evidence="3 4">
    <name type="scientific">Entamoeba histolytica KU27</name>
    <dbReference type="NCBI Taxonomy" id="885311"/>
    <lineage>
        <taxon>Eukaryota</taxon>
        <taxon>Amoebozoa</taxon>
        <taxon>Evosea</taxon>
        <taxon>Archamoebae</taxon>
        <taxon>Mastigamoebida</taxon>
        <taxon>Entamoebidae</taxon>
        <taxon>Entamoeba</taxon>
    </lineage>
</organism>